<feature type="binding site" evidence="17">
    <location>
        <position position="234"/>
    </location>
    <ligand>
        <name>Mg(2+)</name>
        <dbReference type="ChEBI" id="CHEBI:18420"/>
    </ligand>
</feature>
<feature type="binding site" evidence="17">
    <location>
        <position position="372"/>
    </location>
    <ligand>
        <name>UDP-N-acetyl-alpha-D-glucosamine</name>
        <dbReference type="ChEBI" id="CHEBI:57705"/>
    </ligand>
</feature>
<evidence type="ECO:0000256" key="7">
    <source>
        <dbReference type="ARBA" id="ARBA00022737"/>
    </source>
</evidence>
<feature type="binding site" evidence="17">
    <location>
        <begin position="84"/>
        <end position="85"/>
    </location>
    <ligand>
        <name>UDP-N-acetyl-alpha-D-glucosamine</name>
        <dbReference type="ChEBI" id="CHEBI:57705"/>
    </ligand>
</feature>
<dbReference type="EC" id="2.3.1.157" evidence="17"/>
<evidence type="ECO:0000256" key="10">
    <source>
        <dbReference type="ARBA" id="ARBA00022984"/>
    </source>
</evidence>
<keyword evidence="10 17" id="KW-0573">Peptidoglycan synthesis</keyword>
<dbReference type="RefSeq" id="WP_346118249.1">
    <property type="nucleotide sequence ID" value="NZ_BAABGU010000008.1"/>
</dbReference>
<evidence type="ECO:0000313" key="20">
    <source>
        <dbReference type="EMBL" id="GAA4567434.1"/>
    </source>
</evidence>
<dbReference type="PANTHER" id="PTHR43584">
    <property type="entry name" value="NUCLEOTIDYL TRANSFERASE"/>
    <property type="match status" value="1"/>
</dbReference>
<reference evidence="21" key="1">
    <citation type="journal article" date="2019" name="Int. J. Syst. Evol. Microbiol.">
        <title>The Global Catalogue of Microorganisms (GCM) 10K type strain sequencing project: providing services to taxonomists for standard genome sequencing and annotation.</title>
        <authorList>
            <consortium name="The Broad Institute Genomics Platform"/>
            <consortium name="The Broad Institute Genome Sequencing Center for Infectious Disease"/>
            <person name="Wu L."/>
            <person name="Ma J."/>
        </authorList>
    </citation>
    <scope>NUCLEOTIDE SEQUENCE [LARGE SCALE GENOMIC DNA]</scope>
    <source>
        <strain evidence="21">JCM 3175</strain>
    </source>
</reference>
<organism evidence="20 21">
    <name type="scientific">Micromonospora coerulea</name>
    <dbReference type="NCBI Taxonomy" id="47856"/>
    <lineage>
        <taxon>Bacteria</taxon>
        <taxon>Bacillati</taxon>
        <taxon>Actinomycetota</taxon>
        <taxon>Actinomycetes</taxon>
        <taxon>Micromonosporales</taxon>
        <taxon>Micromonosporaceae</taxon>
        <taxon>Micromonospora</taxon>
    </lineage>
</organism>
<sequence length="511" mass="52512">MSEPHPRTVVVLAAGEGKRMKSSLPKVLHPLLGRTLLGHVLGAAAPLRADRTVVVVGHGADQVRGHLAEVAPEATPVLQAQQLGTGHAVRIALEAAPDATGTVVVINGDVPLLRPETVTALVEAHEGAGAAATVLAAEVPDPTGLGRIVRDTAGRLAQIVEERDATPEQRALREINAGIYAFDVARLRDALGKLSTDNDQGEEYLTDVFGLLRDAGEPVAVHVAADHVETLGCNDRVELAALRRLLRDRVNEGWLRTGVSILDPYTTWIDVTVTVERDAVIDQNTQLQGATVVGAGAVVGPDVTLIDTTVGEGATVLRSHAVGAEVGPRATVGPYAYLRPAARLAEKSKVGTFVEVKNSEIGVGAKVPHLSYVGDATIGAKANIGAATIFVNYDGVNKNRTVIGEAAFIGCDTSLIAPVEVGAGAYVAAGSAISQDVPAGALGVTRAPQRSIEGWVARKRAGTASAAAAERARAAAEGASVEASAASEGEPMHEGAETVSGPATAGDTATE</sequence>
<proteinExistence type="inferred from homology"/>
<evidence type="ECO:0000256" key="14">
    <source>
        <dbReference type="ARBA" id="ARBA00048247"/>
    </source>
</evidence>
<evidence type="ECO:0000256" key="18">
    <source>
        <dbReference type="SAM" id="MobiDB-lite"/>
    </source>
</evidence>
<feature type="binding site" evidence="17">
    <location>
        <position position="79"/>
    </location>
    <ligand>
        <name>UDP-N-acetyl-alpha-D-glucosamine</name>
        <dbReference type="ChEBI" id="CHEBI:57705"/>
    </ligand>
</feature>
<keyword evidence="5 17" id="KW-0548">Nucleotidyltransferase</keyword>
<evidence type="ECO:0000259" key="19">
    <source>
        <dbReference type="Pfam" id="PF12804"/>
    </source>
</evidence>
<feature type="binding site" evidence="17">
    <location>
        <position position="161"/>
    </location>
    <ligand>
        <name>UDP-N-acetyl-alpha-D-glucosamine</name>
        <dbReference type="ChEBI" id="CHEBI:57705"/>
    </ligand>
</feature>
<dbReference type="Gene3D" id="3.90.550.10">
    <property type="entry name" value="Spore Coat Polysaccharide Biosynthesis Protein SpsA, Chain A"/>
    <property type="match status" value="1"/>
</dbReference>
<feature type="binding site" evidence="17">
    <location>
        <position position="176"/>
    </location>
    <ligand>
        <name>UDP-N-acetyl-alpha-D-glucosamine</name>
        <dbReference type="ChEBI" id="CHEBI:57705"/>
    </ligand>
</feature>
<evidence type="ECO:0000256" key="9">
    <source>
        <dbReference type="ARBA" id="ARBA00022960"/>
    </source>
</evidence>
<dbReference type="Gene3D" id="2.160.10.10">
    <property type="entry name" value="Hexapeptide repeat proteins"/>
    <property type="match status" value="1"/>
</dbReference>
<evidence type="ECO:0000256" key="1">
    <source>
        <dbReference type="ARBA" id="ARBA00007707"/>
    </source>
</evidence>
<feature type="binding site" evidence="17">
    <location>
        <position position="339"/>
    </location>
    <ligand>
        <name>UDP-N-acetyl-alpha-D-glucosamine</name>
        <dbReference type="ChEBI" id="CHEBI:57705"/>
    </ligand>
</feature>
<evidence type="ECO:0000256" key="5">
    <source>
        <dbReference type="ARBA" id="ARBA00022695"/>
    </source>
</evidence>
<feature type="domain" description="MobA-like NTP transferase" evidence="19">
    <location>
        <begin position="9"/>
        <end position="164"/>
    </location>
</feature>
<feature type="binding site" evidence="17">
    <location>
        <position position="386"/>
    </location>
    <ligand>
        <name>acetyl-CoA</name>
        <dbReference type="ChEBI" id="CHEBI:57288"/>
    </ligand>
</feature>
<evidence type="ECO:0000256" key="6">
    <source>
        <dbReference type="ARBA" id="ARBA00022723"/>
    </source>
</evidence>
<keyword evidence="4 17" id="KW-0808">Transferase</keyword>
<dbReference type="InterPro" id="IPR029044">
    <property type="entry name" value="Nucleotide-diphossugar_trans"/>
</dbReference>
<evidence type="ECO:0000256" key="11">
    <source>
        <dbReference type="ARBA" id="ARBA00023268"/>
    </source>
</evidence>
<evidence type="ECO:0000256" key="17">
    <source>
        <dbReference type="HAMAP-Rule" id="MF_01631"/>
    </source>
</evidence>
<dbReference type="InterPro" id="IPR025877">
    <property type="entry name" value="MobA-like_NTP_Trfase"/>
</dbReference>
<comment type="similarity">
    <text evidence="1 17">In the C-terminal section; belongs to the transferase hexapeptide repeat family.</text>
</comment>
<dbReference type="NCBIfam" id="NF010932">
    <property type="entry name" value="PRK14352.1"/>
    <property type="match status" value="1"/>
</dbReference>
<evidence type="ECO:0000256" key="4">
    <source>
        <dbReference type="ARBA" id="ARBA00022679"/>
    </source>
</evidence>
<evidence type="ECO:0000256" key="2">
    <source>
        <dbReference type="ARBA" id="ARBA00007947"/>
    </source>
</evidence>
<keyword evidence="11 17" id="KW-0511">Multifunctional enzyme</keyword>
<feature type="binding site" evidence="17">
    <location>
        <position position="234"/>
    </location>
    <ligand>
        <name>UDP-N-acetyl-alpha-D-glucosamine</name>
        <dbReference type="ChEBI" id="CHEBI:57705"/>
    </ligand>
</feature>
<evidence type="ECO:0000256" key="3">
    <source>
        <dbReference type="ARBA" id="ARBA00022490"/>
    </source>
</evidence>
<comment type="caution">
    <text evidence="17">Lacks conserved residue(s) required for the propagation of feature annotation.</text>
</comment>
<dbReference type="PROSITE" id="PS00101">
    <property type="entry name" value="HEXAPEP_TRANSFERASES"/>
    <property type="match status" value="1"/>
</dbReference>
<keyword evidence="6 17" id="KW-0479">Metal-binding</keyword>
<dbReference type="Proteomes" id="UP001500307">
    <property type="component" value="Unassembled WGS sequence"/>
</dbReference>
<dbReference type="InterPro" id="IPR011004">
    <property type="entry name" value="Trimer_LpxA-like_sf"/>
</dbReference>
<feature type="region of interest" description="Disordered" evidence="18">
    <location>
        <begin position="477"/>
        <end position="511"/>
    </location>
</feature>
<dbReference type="EC" id="2.7.7.23" evidence="17"/>
<dbReference type="SUPFAM" id="SSF53448">
    <property type="entry name" value="Nucleotide-diphospho-sugar transferases"/>
    <property type="match status" value="1"/>
</dbReference>
<keyword evidence="12 17" id="KW-0012">Acyltransferase</keyword>
<dbReference type="InterPro" id="IPR005882">
    <property type="entry name" value="Bifunctional_GlmU"/>
</dbReference>
<comment type="pathway">
    <text evidence="17">Nucleotide-sugar biosynthesis; UDP-N-acetyl-alpha-D-glucosamine biosynthesis; N-acetyl-alpha-D-glucosamine 1-phosphate from alpha-D-glucosamine 6-phosphate (route II): step 2/2.</text>
</comment>
<comment type="catalytic activity">
    <reaction evidence="15 17">
        <text>N-acetyl-alpha-D-glucosamine 1-phosphate + UTP + H(+) = UDP-N-acetyl-alpha-D-glucosamine + diphosphate</text>
        <dbReference type="Rhea" id="RHEA:13509"/>
        <dbReference type="ChEBI" id="CHEBI:15378"/>
        <dbReference type="ChEBI" id="CHEBI:33019"/>
        <dbReference type="ChEBI" id="CHEBI:46398"/>
        <dbReference type="ChEBI" id="CHEBI:57705"/>
        <dbReference type="ChEBI" id="CHEBI:57776"/>
        <dbReference type="EC" id="2.7.7.23"/>
    </reaction>
</comment>
<evidence type="ECO:0000256" key="13">
    <source>
        <dbReference type="ARBA" id="ARBA00023316"/>
    </source>
</evidence>
<accession>A0ABP8SED2</accession>
<comment type="subunit">
    <text evidence="17">Homotrimer.</text>
</comment>
<dbReference type="NCBIfam" id="TIGR01173">
    <property type="entry name" value="glmU"/>
    <property type="match status" value="1"/>
</dbReference>
<feature type="binding site" evidence="17">
    <location>
        <position position="109"/>
    </location>
    <ligand>
        <name>Mg(2+)</name>
        <dbReference type="ChEBI" id="CHEBI:18420"/>
    </ligand>
</feature>
<feature type="compositionally biased region" description="Low complexity" evidence="18">
    <location>
        <begin position="477"/>
        <end position="489"/>
    </location>
</feature>
<evidence type="ECO:0000256" key="8">
    <source>
        <dbReference type="ARBA" id="ARBA00022842"/>
    </source>
</evidence>
<comment type="pathway">
    <text evidence="17">Bacterial outer membrane biogenesis; LPS lipid A biosynthesis.</text>
</comment>
<dbReference type="PANTHER" id="PTHR43584:SF3">
    <property type="entry name" value="BIFUNCTIONAL PROTEIN GLMU"/>
    <property type="match status" value="1"/>
</dbReference>
<comment type="cofactor">
    <cofactor evidence="17">
        <name>Mg(2+)</name>
        <dbReference type="ChEBI" id="CHEBI:18420"/>
    </cofactor>
    <text evidence="17">Binds 1 Mg(2+) ion per subunit.</text>
</comment>
<comment type="caution">
    <text evidence="20">The sequence shown here is derived from an EMBL/GenBank/DDBJ whole genome shotgun (WGS) entry which is preliminary data.</text>
</comment>
<comment type="pathway">
    <text evidence="17">Nucleotide-sugar biosynthesis; UDP-N-acetyl-alpha-D-glucosamine biosynthesis; UDP-N-acetyl-alpha-D-glucosamine from N-acetyl-alpha-D-glucosamine 1-phosphate: step 1/1.</text>
</comment>
<feature type="binding site" evidence="17">
    <location>
        <position position="357"/>
    </location>
    <ligand>
        <name>UDP-N-acetyl-alpha-D-glucosamine</name>
        <dbReference type="ChEBI" id="CHEBI:57705"/>
    </ligand>
</feature>
<protein>
    <recommendedName>
        <fullName evidence="17">Bifunctional protein GlmU</fullName>
    </recommendedName>
    <domain>
        <recommendedName>
            <fullName evidence="17">UDP-N-acetylglucosamine pyrophosphorylase</fullName>
            <ecNumber evidence="17">2.7.7.23</ecNumber>
        </recommendedName>
        <alternativeName>
            <fullName evidence="17">N-acetylglucosamine-1-phosphate uridyltransferase</fullName>
        </alternativeName>
    </domain>
    <domain>
        <recommendedName>
            <fullName evidence="17">Glucosamine-1-phosphate N-acetyltransferase</fullName>
            <ecNumber evidence="17">2.3.1.157</ecNumber>
        </recommendedName>
    </domain>
</protein>
<comment type="subcellular location">
    <subcellularLocation>
        <location evidence="17">Cytoplasm</location>
    </subcellularLocation>
</comment>
<gene>
    <name evidence="17 20" type="primary">glmU</name>
    <name evidence="20" type="ORF">GCM10023176_19680</name>
</gene>
<keyword evidence="9 17" id="KW-0133">Cell shape</keyword>
<dbReference type="InterPro" id="IPR050065">
    <property type="entry name" value="GlmU-like"/>
</dbReference>
<feature type="binding site" evidence="17">
    <location>
        <position position="146"/>
    </location>
    <ligand>
        <name>UDP-N-acetyl-alpha-D-glucosamine</name>
        <dbReference type="ChEBI" id="CHEBI:57705"/>
    </ligand>
</feature>
<evidence type="ECO:0000313" key="21">
    <source>
        <dbReference type="Proteomes" id="UP001500307"/>
    </source>
</evidence>
<keyword evidence="3 17" id="KW-0963">Cytoplasm</keyword>
<keyword evidence="21" id="KW-1185">Reference proteome</keyword>
<feature type="binding site" evidence="17">
    <location>
        <position position="446"/>
    </location>
    <ligand>
        <name>acetyl-CoA</name>
        <dbReference type="ChEBI" id="CHEBI:57288"/>
    </ligand>
</feature>
<feature type="region of interest" description="Pyrophosphorylase" evidence="17">
    <location>
        <begin position="1"/>
        <end position="236"/>
    </location>
</feature>
<dbReference type="Pfam" id="PF12804">
    <property type="entry name" value="NTP_transf_3"/>
    <property type="match status" value="1"/>
</dbReference>
<feature type="binding site" evidence="17">
    <location>
        <begin position="12"/>
        <end position="15"/>
    </location>
    <ligand>
        <name>UDP-N-acetyl-alpha-D-glucosamine</name>
        <dbReference type="ChEBI" id="CHEBI:57705"/>
    </ligand>
</feature>
<feature type="region of interest" description="Linker" evidence="17">
    <location>
        <begin position="237"/>
        <end position="257"/>
    </location>
</feature>
<evidence type="ECO:0000256" key="16">
    <source>
        <dbReference type="ARBA" id="ARBA00049628"/>
    </source>
</evidence>
<evidence type="ECO:0000256" key="15">
    <source>
        <dbReference type="ARBA" id="ARBA00048493"/>
    </source>
</evidence>
<evidence type="ECO:0000256" key="12">
    <source>
        <dbReference type="ARBA" id="ARBA00023315"/>
    </source>
</evidence>
<comment type="catalytic activity">
    <reaction evidence="14 17">
        <text>alpha-D-glucosamine 1-phosphate + acetyl-CoA = N-acetyl-alpha-D-glucosamine 1-phosphate + CoA + H(+)</text>
        <dbReference type="Rhea" id="RHEA:13725"/>
        <dbReference type="ChEBI" id="CHEBI:15378"/>
        <dbReference type="ChEBI" id="CHEBI:57287"/>
        <dbReference type="ChEBI" id="CHEBI:57288"/>
        <dbReference type="ChEBI" id="CHEBI:57776"/>
        <dbReference type="ChEBI" id="CHEBI:58516"/>
        <dbReference type="EC" id="2.3.1.157"/>
    </reaction>
</comment>
<comment type="function">
    <text evidence="16 17">Catalyzes the last two sequential reactions in the de novo biosynthetic pathway for UDP-N-acetylglucosamine (UDP-GlcNAc). The C-terminal domain catalyzes the transfer of acetyl group from acetyl coenzyme A to glucosamine-1-phosphate (GlcN-1-P) to produce N-acetylglucosamine-1-phosphate (GlcNAc-1-P), which is converted into UDP-GlcNAc by the transfer of uridine 5-monophosphate (from uridine 5-triphosphate), a reaction catalyzed by the N-terminal domain.</text>
</comment>
<feature type="binding site" evidence="17">
    <location>
        <position position="429"/>
    </location>
    <ligand>
        <name>acetyl-CoA</name>
        <dbReference type="ChEBI" id="CHEBI:57288"/>
    </ligand>
</feature>
<comment type="similarity">
    <text evidence="2 17">In the N-terminal section; belongs to the N-acetylglucosamine-1-phosphate uridyltransferase family.</text>
</comment>
<feature type="active site" description="Proton acceptor" evidence="17">
    <location>
        <position position="369"/>
    </location>
</feature>
<dbReference type="SUPFAM" id="SSF51161">
    <property type="entry name" value="Trimeric LpxA-like enzymes"/>
    <property type="match status" value="1"/>
</dbReference>
<keyword evidence="8 17" id="KW-0460">Magnesium</keyword>
<keyword evidence="7 17" id="KW-0677">Repeat</keyword>
<dbReference type="CDD" id="cd02540">
    <property type="entry name" value="GT2_GlmU_N_bac"/>
    <property type="match status" value="1"/>
</dbReference>
<feature type="binding site" evidence="17">
    <location>
        <position position="26"/>
    </location>
    <ligand>
        <name>UDP-N-acetyl-alpha-D-glucosamine</name>
        <dbReference type="ChEBI" id="CHEBI:57705"/>
    </ligand>
</feature>
<dbReference type="InterPro" id="IPR038009">
    <property type="entry name" value="GlmU_C_LbH"/>
</dbReference>
<dbReference type="HAMAP" id="MF_01631">
    <property type="entry name" value="GlmU"/>
    <property type="match status" value="1"/>
</dbReference>
<feature type="region of interest" description="N-acetyltransferase" evidence="17">
    <location>
        <begin position="258"/>
        <end position="511"/>
    </location>
</feature>
<name>A0ABP8SED2_9ACTN</name>
<dbReference type="CDD" id="cd03353">
    <property type="entry name" value="LbH_GlmU_C"/>
    <property type="match status" value="1"/>
</dbReference>
<dbReference type="InterPro" id="IPR018357">
    <property type="entry name" value="Hexapep_transf_CS"/>
</dbReference>
<feature type="binding site" evidence="17">
    <location>
        <begin position="392"/>
        <end position="393"/>
    </location>
    <ligand>
        <name>acetyl-CoA</name>
        <dbReference type="ChEBI" id="CHEBI:57288"/>
    </ligand>
</feature>
<dbReference type="EMBL" id="BAABGU010000008">
    <property type="protein sequence ID" value="GAA4567434.1"/>
    <property type="molecule type" value="Genomic_DNA"/>
</dbReference>
<keyword evidence="13 17" id="KW-0961">Cell wall biogenesis/degradation</keyword>
<feature type="binding site" evidence="17">
    <location>
        <position position="383"/>
    </location>
    <ligand>
        <name>UDP-N-acetyl-alpha-D-glucosamine</name>
        <dbReference type="ChEBI" id="CHEBI:57705"/>
    </ligand>
</feature>